<dbReference type="AlphaFoldDB" id="A0A5C6ZFS4"/>
<keyword evidence="1" id="KW-0812">Transmembrane</keyword>
<keyword evidence="3" id="KW-1185">Reference proteome</keyword>
<evidence type="ECO:0000313" key="3">
    <source>
        <dbReference type="Proteomes" id="UP000321578"/>
    </source>
</evidence>
<organism evidence="2 3">
    <name type="scientific">Subsaximicrobium wynnwilliamsii</name>
    <dbReference type="NCBI Taxonomy" id="291179"/>
    <lineage>
        <taxon>Bacteria</taxon>
        <taxon>Pseudomonadati</taxon>
        <taxon>Bacteroidota</taxon>
        <taxon>Flavobacteriia</taxon>
        <taxon>Flavobacteriales</taxon>
        <taxon>Flavobacteriaceae</taxon>
        <taxon>Subsaximicrobium</taxon>
    </lineage>
</organism>
<proteinExistence type="predicted"/>
<dbReference type="RefSeq" id="WP_147086518.1">
    <property type="nucleotide sequence ID" value="NZ_VORM01000005.1"/>
</dbReference>
<evidence type="ECO:0000313" key="2">
    <source>
        <dbReference type="EMBL" id="TXD88893.1"/>
    </source>
</evidence>
<accession>A0A5C6ZFS4</accession>
<keyword evidence="1" id="KW-1133">Transmembrane helix</keyword>
<sequence length="126" mass="14411">MRFIHRLGYYLGGFAIGLLLLAFFLSGKRTSCSYGPDARTIKNINLKKRLYSEEARLNMSQFQLDTLQVSELINSGDVNFSESDTKGDACHTYLIENEFENQDMELWIENCDSVATVQSIVLRKED</sequence>
<dbReference type="OrthoDB" id="1466970at2"/>
<comment type="caution">
    <text evidence="2">The sequence shown here is derived from an EMBL/GenBank/DDBJ whole genome shotgun (WGS) entry which is preliminary data.</text>
</comment>
<keyword evidence="1" id="KW-0472">Membrane</keyword>
<reference evidence="2 3" key="1">
    <citation type="submission" date="2019-08" db="EMBL/GenBank/DDBJ databases">
        <title>Genomes of Subsaximicrobium wynnwilliamsii strains.</title>
        <authorList>
            <person name="Bowman J.P."/>
        </authorList>
    </citation>
    <scope>NUCLEOTIDE SEQUENCE [LARGE SCALE GENOMIC DNA]</scope>
    <source>
        <strain evidence="2 3">2-80-2</strain>
    </source>
</reference>
<name>A0A5C6ZFS4_9FLAO</name>
<gene>
    <name evidence="2" type="ORF">ESY86_10355</name>
</gene>
<evidence type="ECO:0000256" key="1">
    <source>
        <dbReference type="SAM" id="Phobius"/>
    </source>
</evidence>
<feature type="transmembrane region" description="Helical" evidence="1">
    <location>
        <begin position="7"/>
        <end position="25"/>
    </location>
</feature>
<dbReference type="Proteomes" id="UP000321578">
    <property type="component" value="Unassembled WGS sequence"/>
</dbReference>
<protein>
    <submittedName>
        <fullName evidence="2">DUF4258 domain-containing protein</fullName>
    </submittedName>
</protein>
<dbReference type="EMBL" id="VORO01000010">
    <property type="protein sequence ID" value="TXD88893.1"/>
    <property type="molecule type" value="Genomic_DNA"/>
</dbReference>